<name>A0ABT1S0G4_9FIRM</name>
<gene>
    <name evidence="1" type="ORF">NE695_10890</name>
</gene>
<evidence type="ECO:0000313" key="1">
    <source>
        <dbReference type="EMBL" id="MCQ4840416.1"/>
    </source>
</evidence>
<protein>
    <recommendedName>
        <fullName evidence="3">Head decoration protein</fullName>
    </recommendedName>
</protein>
<comment type="caution">
    <text evidence="1">The sequence shown here is derived from an EMBL/GenBank/DDBJ whole genome shotgun (WGS) entry which is preliminary data.</text>
</comment>
<dbReference type="Proteomes" id="UP001524473">
    <property type="component" value="Unassembled WGS sequence"/>
</dbReference>
<sequence length="124" mass="12953">MAEYATGGYFHTESTAARPNFIGSEVGLIKKTVQVPASLGKQDGKFKIVPAGTVIPANDATAQGVLFEDANVTNGDRVGAIVTSGHLLGKQLPAEPTAEAQEALLAKGLYFDDWVPAVPETPTK</sequence>
<evidence type="ECO:0008006" key="3">
    <source>
        <dbReference type="Google" id="ProtNLM"/>
    </source>
</evidence>
<keyword evidence="2" id="KW-1185">Reference proteome</keyword>
<dbReference type="RefSeq" id="WP_066866500.1">
    <property type="nucleotide sequence ID" value="NZ_CABKVV010000014.1"/>
</dbReference>
<organism evidence="1 2">
    <name type="scientific">Neglectibacter timonensis</name>
    <dbReference type="NCBI Taxonomy" id="1776382"/>
    <lineage>
        <taxon>Bacteria</taxon>
        <taxon>Bacillati</taxon>
        <taxon>Bacillota</taxon>
        <taxon>Clostridia</taxon>
        <taxon>Eubacteriales</taxon>
        <taxon>Oscillospiraceae</taxon>
        <taxon>Neglectibacter</taxon>
    </lineage>
</organism>
<dbReference type="GeneID" id="90533422"/>
<proteinExistence type="predicted"/>
<dbReference type="EMBL" id="JANFZH010000023">
    <property type="protein sequence ID" value="MCQ4840416.1"/>
    <property type="molecule type" value="Genomic_DNA"/>
</dbReference>
<evidence type="ECO:0000313" key="2">
    <source>
        <dbReference type="Proteomes" id="UP001524473"/>
    </source>
</evidence>
<accession>A0ABT1S0G4</accession>
<reference evidence="1 2" key="1">
    <citation type="submission" date="2022-06" db="EMBL/GenBank/DDBJ databases">
        <title>Isolation of gut microbiota from human fecal samples.</title>
        <authorList>
            <person name="Pamer E.G."/>
            <person name="Barat B."/>
            <person name="Waligurski E."/>
            <person name="Medina S."/>
            <person name="Paddock L."/>
            <person name="Mostad J."/>
        </authorList>
    </citation>
    <scope>NUCLEOTIDE SEQUENCE [LARGE SCALE GENOMIC DNA]</scope>
    <source>
        <strain evidence="1 2">DFI.9.73</strain>
    </source>
</reference>